<organism evidence="7 8">
    <name type="scientific">Plutella xylostella</name>
    <name type="common">Diamondback moth</name>
    <name type="synonym">Plutella maculipennis</name>
    <dbReference type="NCBI Taxonomy" id="51655"/>
    <lineage>
        <taxon>Eukaryota</taxon>
        <taxon>Metazoa</taxon>
        <taxon>Ecdysozoa</taxon>
        <taxon>Arthropoda</taxon>
        <taxon>Hexapoda</taxon>
        <taxon>Insecta</taxon>
        <taxon>Pterygota</taxon>
        <taxon>Neoptera</taxon>
        <taxon>Endopterygota</taxon>
        <taxon>Lepidoptera</taxon>
        <taxon>Glossata</taxon>
        <taxon>Ditrysia</taxon>
        <taxon>Yponomeutoidea</taxon>
        <taxon>Plutellidae</taxon>
        <taxon>Plutella</taxon>
    </lineage>
</organism>
<evidence type="ECO:0000256" key="2">
    <source>
        <dbReference type="ARBA" id="ARBA00022801"/>
    </source>
</evidence>
<sequence>MDKGSIRVSQLQSTVAPTGEQKNGSPHFSGLPAARWRVRLGSAAINSGGSLHQVSRITLHPQFSIFTADHDIAVVRLADQAVYSPSVGAAFIAASTLEIEDGTKVTALGWGDLSNDEDKPTTLKEVELDVVNQESCYQLYELLKSQPDFLTWPSVTPQMMCIGVTDVGGKGNCAGDTGSPVMYGDNIVVGVASWAYQCGDSEYPSVVTRVSNYTHWVVENAV</sequence>
<dbReference type="GO" id="GO:0006508">
    <property type="term" value="P:proteolysis"/>
    <property type="evidence" value="ECO:0007669"/>
    <property type="project" value="UniProtKB-KW"/>
</dbReference>
<evidence type="ECO:0000259" key="6">
    <source>
        <dbReference type="PROSITE" id="PS50240"/>
    </source>
</evidence>
<dbReference type="PANTHER" id="PTHR24276:SF91">
    <property type="entry name" value="AT26814P-RELATED"/>
    <property type="match status" value="1"/>
</dbReference>
<protein>
    <submittedName>
        <fullName evidence="7">(diamondback moth) hypothetical protein</fullName>
    </submittedName>
</protein>
<feature type="region of interest" description="Disordered" evidence="5">
    <location>
        <begin position="1"/>
        <end position="28"/>
    </location>
</feature>
<dbReference type="Gene3D" id="2.40.10.10">
    <property type="entry name" value="Trypsin-like serine proteases"/>
    <property type="match status" value="1"/>
</dbReference>
<dbReference type="AlphaFoldDB" id="A0A8S4EU01"/>
<evidence type="ECO:0000313" key="7">
    <source>
        <dbReference type="EMBL" id="CAG9119500.1"/>
    </source>
</evidence>
<dbReference type="CDD" id="cd00190">
    <property type="entry name" value="Tryp_SPc"/>
    <property type="match status" value="1"/>
</dbReference>
<dbReference type="Proteomes" id="UP000653454">
    <property type="component" value="Unassembled WGS sequence"/>
</dbReference>
<dbReference type="EMBL" id="CAJHNJ030000022">
    <property type="protein sequence ID" value="CAG9119500.1"/>
    <property type="molecule type" value="Genomic_DNA"/>
</dbReference>
<accession>A0A8S4EU01</accession>
<dbReference type="PANTHER" id="PTHR24276">
    <property type="entry name" value="POLYSERASE-RELATED"/>
    <property type="match status" value="1"/>
</dbReference>
<keyword evidence="1" id="KW-0645">Protease</keyword>
<keyword evidence="4" id="KW-1015">Disulfide bond</keyword>
<dbReference type="InterPro" id="IPR009003">
    <property type="entry name" value="Peptidase_S1_PA"/>
</dbReference>
<dbReference type="InterPro" id="IPR043504">
    <property type="entry name" value="Peptidase_S1_PA_chymotrypsin"/>
</dbReference>
<dbReference type="SMART" id="SM00020">
    <property type="entry name" value="Tryp_SPc"/>
    <property type="match status" value="1"/>
</dbReference>
<keyword evidence="8" id="KW-1185">Reference proteome</keyword>
<dbReference type="GO" id="GO:0004252">
    <property type="term" value="F:serine-type endopeptidase activity"/>
    <property type="evidence" value="ECO:0007669"/>
    <property type="project" value="InterPro"/>
</dbReference>
<evidence type="ECO:0000256" key="5">
    <source>
        <dbReference type="SAM" id="MobiDB-lite"/>
    </source>
</evidence>
<evidence type="ECO:0000256" key="1">
    <source>
        <dbReference type="ARBA" id="ARBA00022670"/>
    </source>
</evidence>
<dbReference type="InterPro" id="IPR001254">
    <property type="entry name" value="Trypsin_dom"/>
</dbReference>
<comment type="caution">
    <text evidence="7">The sequence shown here is derived from an EMBL/GenBank/DDBJ whole genome shotgun (WGS) entry which is preliminary data.</text>
</comment>
<dbReference type="Pfam" id="PF00089">
    <property type="entry name" value="Trypsin"/>
    <property type="match status" value="1"/>
</dbReference>
<dbReference type="InterPro" id="IPR050430">
    <property type="entry name" value="Peptidase_S1"/>
</dbReference>
<reference evidence="7" key="1">
    <citation type="submission" date="2020-11" db="EMBL/GenBank/DDBJ databases">
        <authorList>
            <person name="Whiteford S."/>
        </authorList>
    </citation>
    <scope>NUCLEOTIDE SEQUENCE</scope>
</reference>
<dbReference type="SUPFAM" id="SSF50494">
    <property type="entry name" value="Trypsin-like serine proteases"/>
    <property type="match status" value="1"/>
</dbReference>
<feature type="compositionally biased region" description="Polar residues" evidence="5">
    <location>
        <begin position="7"/>
        <end position="26"/>
    </location>
</feature>
<dbReference type="PROSITE" id="PS50240">
    <property type="entry name" value="TRYPSIN_DOM"/>
    <property type="match status" value="1"/>
</dbReference>
<keyword evidence="3" id="KW-0720">Serine protease</keyword>
<evidence type="ECO:0000256" key="4">
    <source>
        <dbReference type="ARBA" id="ARBA00023157"/>
    </source>
</evidence>
<name>A0A8S4EU01_PLUXY</name>
<feature type="domain" description="Peptidase S1" evidence="6">
    <location>
        <begin position="1"/>
        <end position="222"/>
    </location>
</feature>
<evidence type="ECO:0000313" key="8">
    <source>
        <dbReference type="Proteomes" id="UP000653454"/>
    </source>
</evidence>
<proteinExistence type="predicted"/>
<gene>
    <name evidence="7" type="ORF">PLXY2_LOCUS6774</name>
</gene>
<keyword evidence="2" id="KW-0378">Hydrolase</keyword>
<evidence type="ECO:0000256" key="3">
    <source>
        <dbReference type="ARBA" id="ARBA00022825"/>
    </source>
</evidence>